<sequence length="197" mass="23032">MEKKLSDMTLEELWMLFPIILKEHNPQYYDWYEDEKNNIIEAINGTFISRINHIGSSAVPGLIAKPTIDILLELSGDCDIHQIILRLKAAGWTIMSSEFEPDLNLVFNKGYTPSGYAEKVYHLHVRYLGDWNELYFRDYLIEHLDIAAEYAELKVSLLKGFENNRDGYTEAKSEFILEHTKRARMCYVNRYTPNKTT</sequence>
<dbReference type="Gene3D" id="3.30.460.10">
    <property type="entry name" value="Beta Polymerase, domain 2"/>
    <property type="match status" value="1"/>
</dbReference>
<dbReference type="AlphaFoldDB" id="A0AA46AJX9"/>
<dbReference type="SUPFAM" id="SSF81301">
    <property type="entry name" value="Nucleotidyltransferase"/>
    <property type="match status" value="1"/>
</dbReference>
<dbReference type="PANTHER" id="PTHR34822">
    <property type="entry name" value="GRPB DOMAIN PROTEIN (AFU_ORTHOLOGUE AFUA_1G01530)"/>
    <property type="match status" value="1"/>
</dbReference>
<reference evidence="1" key="1">
    <citation type="submission" date="2017-05" db="EMBL/GenBank/DDBJ databases">
        <authorList>
            <person name="Varghese N."/>
            <person name="Submissions S."/>
        </authorList>
    </citation>
    <scope>NUCLEOTIDE SEQUENCE</scope>
    <source>
        <strain evidence="1">Su22</strain>
    </source>
</reference>
<gene>
    <name evidence="1" type="ORF">SAMN06296020_111118</name>
</gene>
<keyword evidence="2" id="KW-1185">Reference proteome</keyword>
<dbReference type="InterPro" id="IPR007344">
    <property type="entry name" value="GrpB/CoaE"/>
</dbReference>
<comment type="caution">
    <text evidence="1">The sequence shown here is derived from an EMBL/GenBank/DDBJ whole genome shotgun (WGS) entry which is preliminary data.</text>
</comment>
<organism evidence="1 2">
    <name type="scientific">Anoxynatronum buryatiense</name>
    <dbReference type="NCBI Taxonomy" id="489973"/>
    <lineage>
        <taxon>Bacteria</taxon>
        <taxon>Bacillati</taxon>
        <taxon>Bacillota</taxon>
        <taxon>Clostridia</taxon>
        <taxon>Eubacteriales</taxon>
        <taxon>Clostridiaceae</taxon>
        <taxon>Anoxynatronum</taxon>
    </lineage>
</organism>
<evidence type="ECO:0000313" key="2">
    <source>
        <dbReference type="Proteomes" id="UP001158066"/>
    </source>
</evidence>
<evidence type="ECO:0000313" key="1">
    <source>
        <dbReference type="EMBL" id="SMP64261.1"/>
    </source>
</evidence>
<proteinExistence type="predicted"/>
<dbReference type="Proteomes" id="UP001158066">
    <property type="component" value="Unassembled WGS sequence"/>
</dbReference>
<dbReference type="PANTHER" id="PTHR34822:SF1">
    <property type="entry name" value="GRPB FAMILY PROTEIN"/>
    <property type="match status" value="1"/>
</dbReference>
<dbReference type="Pfam" id="PF04229">
    <property type="entry name" value="GrpB"/>
    <property type="match status" value="1"/>
</dbReference>
<dbReference type="EMBL" id="FXUF01000011">
    <property type="protein sequence ID" value="SMP64261.1"/>
    <property type="molecule type" value="Genomic_DNA"/>
</dbReference>
<accession>A0AA46AJX9</accession>
<dbReference type="RefSeq" id="WP_283410032.1">
    <property type="nucleotide sequence ID" value="NZ_FXUF01000011.1"/>
</dbReference>
<protein>
    <submittedName>
        <fullName evidence="1">GrpB domain, predicted nucleotidyltransferase, UPF0157 family</fullName>
    </submittedName>
</protein>
<dbReference type="InterPro" id="IPR043519">
    <property type="entry name" value="NT_sf"/>
</dbReference>
<name>A0AA46AJX9_9CLOT</name>